<accession>A0A0A9AFX4</accession>
<organism evidence="1">
    <name type="scientific">Arundo donax</name>
    <name type="common">Giant reed</name>
    <name type="synonym">Donax arundinaceus</name>
    <dbReference type="NCBI Taxonomy" id="35708"/>
    <lineage>
        <taxon>Eukaryota</taxon>
        <taxon>Viridiplantae</taxon>
        <taxon>Streptophyta</taxon>
        <taxon>Embryophyta</taxon>
        <taxon>Tracheophyta</taxon>
        <taxon>Spermatophyta</taxon>
        <taxon>Magnoliopsida</taxon>
        <taxon>Liliopsida</taxon>
        <taxon>Poales</taxon>
        <taxon>Poaceae</taxon>
        <taxon>PACMAD clade</taxon>
        <taxon>Arundinoideae</taxon>
        <taxon>Arundineae</taxon>
        <taxon>Arundo</taxon>
    </lineage>
</organism>
<reference evidence="1" key="1">
    <citation type="submission" date="2014-09" db="EMBL/GenBank/DDBJ databases">
        <authorList>
            <person name="Magalhaes I.L.F."/>
            <person name="Oliveira U."/>
            <person name="Santos F.R."/>
            <person name="Vidigal T.H.D.A."/>
            <person name="Brescovit A.D."/>
            <person name="Santos A.J."/>
        </authorList>
    </citation>
    <scope>NUCLEOTIDE SEQUENCE</scope>
    <source>
        <tissue evidence="1">Shoot tissue taken approximately 20 cm above the soil surface</tissue>
    </source>
</reference>
<sequence length="15" mass="1497">MAWCGAVGTGSRPFG</sequence>
<protein>
    <submittedName>
        <fullName evidence="1">Uncharacterized protein</fullName>
    </submittedName>
</protein>
<reference evidence="1" key="2">
    <citation type="journal article" date="2015" name="Data Brief">
        <title>Shoot transcriptome of the giant reed, Arundo donax.</title>
        <authorList>
            <person name="Barrero R.A."/>
            <person name="Guerrero F.D."/>
            <person name="Moolhuijzen P."/>
            <person name="Goolsby J.A."/>
            <person name="Tidwell J."/>
            <person name="Bellgard S.E."/>
            <person name="Bellgard M.I."/>
        </authorList>
    </citation>
    <scope>NUCLEOTIDE SEQUENCE</scope>
    <source>
        <tissue evidence="1">Shoot tissue taken approximately 20 cm above the soil surface</tissue>
    </source>
</reference>
<dbReference type="EMBL" id="GBRH01251903">
    <property type="protein sequence ID" value="JAD45992.1"/>
    <property type="molecule type" value="Transcribed_RNA"/>
</dbReference>
<proteinExistence type="predicted"/>
<name>A0A0A9AFX4_ARUDO</name>
<evidence type="ECO:0000313" key="1">
    <source>
        <dbReference type="EMBL" id="JAD45992.1"/>
    </source>
</evidence>